<accession>A0A286RLT6</accession>
<gene>
    <name evidence="1" type="ORF">THTE_4323</name>
</gene>
<evidence type="ECO:0000313" key="2">
    <source>
        <dbReference type="Proteomes" id="UP000215086"/>
    </source>
</evidence>
<evidence type="ECO:0000313" key="1">
    <source>
        <dbReference type="EMBL" id="ASV76924.1"/>
    </source>
</evidence>
<name>A0A286RLT6_9BACT</name>
<reference evidence="1 2" key="1">
    <citation type="journal article" name="Front. Microbiol.">
        <title>Sugar Metabolism of the First Thermophilic Planctomycete Thermogutta terrifontis: Comparative Genomic and Transcriptomic Approaches.</title>
        <authorList>
            <person name="Elcheninov A.G."/>
            <person name="Menzel P."/>
            <person name="Gudbergsdottir S.R."/>
            <person name="Slesarev A.I."/>
            <person name="Kadnikov V.V."/>
            <person name="Krogh A."/>
            <person name="Bonch-Osmolovskaya E.A."/>
            <person name="Peng X."/>
            <person name="Kublanov I.V."/>
        </authorList>
    </citation>
    <scope>NUCLEOTIDE SEQUENCE [LARGE SCALE GENOMIC DNA]</scope>
    <source>
        <strain evidence="1 2">R1</strain>
    </source>
</reference>
<dbReference type="Proteomes" id="UP000215086">
    <property type="component" value="Chromosome"/>
</dbReference>
<proteinExistence type="predicted"/>
<dbReference type="KEGG" id="ttf:THTE_4323"/>
<sequence length="39" mass="4531">MDGTVRAPGLNRTKLGLKRIIWRQLFGAKFFVLIEPSWD</sequence>
<protein>
    <submittedName>
        <fullName evidence="1">Uncharacterized protein</fullName>
    </submittedName>
</protein>
<dbReference type="AlphaFoldDB" id="A0A286RLT6"/>
<dbReference type="EMBL" id="CP018477">
    <property type="protein sequence ID" value="ASV76924.1"/>
    <property type="molecule type" value="Genomic_DNA"/>
</dbReference>
<keyword evidence="2" id="KW-1185">Reference proteome</keyword>
<organism evidence="1 2">
    <name type="scientific">Thermogutta terrifontis</name>
    <dbReference type="NCBI Taxonomy" id="1331910"/>
    <lineage>
        <taxon>Bacteria</taxon>
        <taxon>Pseudomonadati</taxon>
        <taxon>Planctomycetota</taxon>
        <taxon>Planctomycetia</taxon>
        <taxon>Pirellulales</taxon>
        <taxon>Thermoguttaceae</taxon>
        <taxon>Thermogutta</taxon>
    </lineage>
</organism>